<dbReference type="STRING" id="1028.SAMN05661096_02638"/>
<protein>
    <submittedName>
        <fullName evidence="3">Four helix bundle sensory module for signal transduction</fullName>
    </submittedName>
</protein>
<feature type="domain" description="Chemotaxis methyl-accepting receptor HlyB-like 4HB MCP" evidence="2">
    <location>
        <begin position="6"/>
        <end position="125"/>
    </location>
</feature>
<evidence type="ECO:0000313" key="4">
    <source>
        <dbReference type="Proteomes" id="UP000193804"/>
    </source>
</evidence>
<proteinExistence type="predicted"/>
<gene>
    <name evidence="3" type="ORF">SAMN05661096_02638</name>
</gene>
<name>A0A1X7KE38_9BACT</name>
<dbReference type="AlphaFoldDB" id="A0A1X7KE38"/>
<feature type="transmembrane region" description="Helical" evidence="1">
    <location>
        <begin position="6"/>
        <end position="26"/>
    </location>
</feature>
<accession>A0A1X7KE38</accession>
<evidence type="ECO:0000259" key="2">
    <source>
        <dbReference type="Pfam" id="PF12729"/>
    </source>
</evidence>
<keyword evidence="1" id="KW-0472">Membrane</keyword>
<reference evidence="4" key="1">
    <citation type="submission" date="2017-04" db="EMBL/GenBank/DDBJ databases">
        <authorList>
            <person name="Varghese N."/>
            <person name="Submissions S."/>
        </authorList>
    </citation>
    <scope>NUCLEOTIDE SEQUENCE [LARGE SCALE GENOMIC DNA]</scope>
    <source>
        <strain evidence="4">DSM 4125</strain>
    </source>
</reference>
<keyword evidence="1" id="KW-0812">Transmembrane</keyword>
<feature type="transmembrane region" description="Helical" evidence="1">
    <location>
        <begin position="171"/>
        <end position="193"/>
    </location>
</feature>
<keyword evidence="1" id="KW-1133">Transmembrane helix</keyword>
<dbReference type="Proteomes" id="UP000193804">
    <property type="component" value="Unassembled WGS sequence"/>
</dbReference>
<organism evidence="3 4">
    <name type="scientific">Marivirga sericea</name>
    <dbReference type="NCBI Taxonomy" id="1028"/>
    <lineage>
        <taxon>Bacteria</taxon>
        <taxon>Pseudomonadati</taxon>
        <taxon>Bacteroidota</taxon>
        <taxon>Cytophagia</taxon>
        <taxon>Cytophagales</taxon>
        <taxon>Marivirgaceae</taxon>
        <taxon>Marivirga</taxon>
    </lineage>
</organism>
<dbReference type="Pfam" id="PF12729">
    <property type="entry name" value="4HB_MCP_1"/>
    <property type="match status" value="1"/>
</dbReference>
<evidence type="ECO:0000256" key="1">
    <source>
        <dbReference type="SAM" id="Phobius"/>
    </source>
</evidence>
<dbReference type="RefSeq" id="WP_085517806.1">
    <property type="nucleotide sequence ID" value="NZ_FXAW01000005.1"/>
</dbReference>
<keyword evidence="4" id="KW-1185">Reference proteome</keyword>
<evidence type="ECO:0000313" key="3">
    <source>
        <dbReference type="EMBL" id="SMG39501.1"/>
    </source>
</evidence>
<dbReference type="OrthoDB" id="979566at2"/>
<dbReference type="InterPro" id="IPR024478">
    <property type="entry name" value="HlyB_4HB_MCP"/>
</dbReference>
<dbReference type="EMBL" id="FXAW01000005">
    <property type="protein sequence ID" value="SMG39501.1"/>
    <property type="molecule type" value="Genomic_DNA"/>
</dbReference>
<sequence>MELFDKIKWILGILMILSLIITTNLVDRSNFSRMNAAVETIYEDRLVVKDLILKITTDIHQKEIAAIEADASFYAKQNKQINSEIDGHLLSYAQTKLTNKEELFLNDFKRNLIELRKNEMDFIQSNYVQDSTLLNLFQVVKRDLKNLAEIQLAEGSRQFEISRRAMGTVDLFTQIEIYILIFLAIVIQIIIIYSPKKDS</sequence>